<dbReference type="AlphaFoldDB" id="A0A8X6PTC1"/>
<sequence length="80" mass="8745">MFVKGLFHTSKSCQIRTINDPIVPLNGVTPVRESAAPAISPSARWASGSLARDVACTTRLMERPDRGNCKTEMPDILEMT</sequence>
<gene>
    <name evidence="1" type="ORF">NPIL_17491</name>
</gene>
<dbReference type="EMBL" id="BMAW01118512">
    <property type="protein sequence ID" value="GFT80239.1"/>
    <property type="molecule type" value="Genomic_DNA"/>
</dbReference>
<comment type="caution">
    <text evidence="1">The sequence shown here is derived from an EMBL/GenBank/DDBJ whole genome shotgun (WGS) entry which is preliminary data.</text>
</comment>
<accession>A0A8X6PTC1</accession>
<evidence type="ECO:0000313" key="1">
    <source>
        <dbReference type="EMBL" id="GFT80239.1"/>
    </source>
</evidence>
<dbReference type="Proteomes" id="UP000887013">
    <property type="component" value="Unassembled WGS sequence"/>
</dbReference>
<organism evidence="1 2">
    <name type="scientific">Nephila pilipes</name>
    <name type="common">Giant wood spider</name>
    <name type="synonym">Nephila maculata</name>
    <dbReference type="NCBI Taxonomy" id="299642"/>
    <lineage>
        <taxon>Eukaryota</taxon>
        <taxon>Metazoa</taxon>
        <taxon>Ecdysozoa</taxon>
        <taxon>Arthropoda</taxon>
        <taxon>Chelicerata</taxon>
        <taxon>Arachnida</taxon>
        <taxon>Araneae</taxon>
        <taxon>Araneomorphae</taxon>
        <taxon>Entelegynae</taxon>
        <taxon>Araneoidea</taxon>
        <taxon>Nephilidae</taxon>
        <taxon>Nephila</taxon>
    </lineage>
</organism>
<evidence type="ECO:0000313" key="2">
    <source>
        <dbReference type="Proteomes" id="UP000887013"/>
    </source>
</evidence>
<protein>
    <submittedName>
        <fullName evidence="1">Uncharacterized protein</fullName>
    </submittedName>
</protein>
<reference evidence="1" key="1">
    <citation type="submission" date="2020-08" db="EMBL/GenBank/DDBJ databases">
        <title>Multicomponent nature underlies the extraordinary mechanical properties of spider dragline silk.</title>
        <authorList>
            <person name="Kono N."/>
            <person name="Nakamura H."/>
            <person name="Mori M."/>
            <person name="Yoshida Y."/>
            <person name="Ohtoshi R."/>
            <person name="Malay A.D."/>
            <person name="Moran D.A.P."/>
            <person name="Tomita M."/>
            <person name="Numata K."/>
            <person name="Arakawa K."/>
        </authorList>
    </citation>
    <scope>NUCLEOTIDE SEQUENCE</scope>
</reference>
<proteinExistence type="predicted"/>
<keyword evidence="2" id="KW-1185">Reference proteome</keyword>
<name>A0A8X6PTC1_NEPPI</name>